<name>A0A1Z1MQ77_9FLOR</name>
<organism evidence="1">
    <name type="scientific">Chondria sp.</name>
    <name type="common">in: red algae</name>
    <dbReference type="NCBI Taxonomy" id="1982705"/>
    <lineage>
        <taxon>Eukaryota</taxon>
        <taxon>Rhodophyta</taxon>
        <taxon>Florideophyceae</taxon>
        <taxon>Rhodymeniophycidae</taxon>
        <taxon>Ceramiales</taxon>
        <taxon>Rhodomelaceae</taxon>
        <taxon>Chondrieae</taxon>
        <taxon>Chondria</taxon>
    </lineage>
</organism>
<reference evidence="1" key="1">
    <citation type="journal article" date="2017" name="J. Phycol.">
        <title>Analysis of chloroplast genomes and a supermatrix inform reclassification of the Rhodomelaceae (Rhodophyta).</title>
        <authorList>
            <person name="Diaz-Tapia P."/>
            <person name="Maggs C.A."/>
            <person name="West J.A."/>
            <person name="Verbruggen H."/>
        </authorList>
    </citation>
    <scope>NUCLEOTIDE SEQUENCE</scope>
    <source>
        <strain evidence="1">PD1582</strain>
    </source>
</reference>
<proteinExistence type="predicted"/>
<keyword evidence="1" id="KW-0934">Plastid</keyword>
<keyword evidence="1" id="KW-0150">Chloroplast</keyword>
<geneLocation type="chloroplast" evidence="1"/>
<accession>A0A1Z1MQ77</accession>
<sequence length="37" mass="4502">MFKVIFKIYIFILDVNIKKILVKIFIQRNITKIVKGY</sequence>
<dbReference type="EMBL" id="MF101451">
    <property type="protein sequence ID" value="ARW68208.1"/>
    <property type="molecule type" value="Genomic_DNA"/>
</dbReference>
<gene>
    <name evidence="1" type="primary">orf37</name>
</gene>
<evidence type="ECO:0000313" key="1">
    <source>
        <dbReference type="EMBL" id="ARW68208.1"/>
    </source>
</evidence>
<dbReference type="AlphaFoldDB" id="A0A1Z1MQ77"/>
<protein>
    <submittedName>
        <fullName evidence="1">Uncharacterized protein</fullName>
    </submittedName>
</protein>